<name>J9FVH1_9ZZZZ</name>
<accession>J9FVH1</accession>
<comment type="caution">
    <text evidence="5">The sequence shown here is derived from an EMBL/GenBank/DDBJ whole genome shotgun (WGS) entry which is preliminary data.</text>
</comment>
<dbReference type="Gene3D" id="3.30.420.10">
    <property type="entry name" value="Ribonuclease H-like superfamily/Ribonuclease H"/>
    <property type="match status" value="1"/>
</dbReference>
<dbReference type="InterPro" id="IPR013520">
    <property type="entry name" value="Ribonucl_H"/>
</dbReference>
<keyword evidence="1" id="KW-0540">Nuclease</keyword>
<dbReference type="GO" id="GO:0008408">
    <property type="term" value="F:3'-5' exonuclease activity"/>
    <property type="evidence" value="ECO:0007669"/>
    <property type="project" value="TreeGrafter"/>
</dbReference>
<dbReference type="EMBL" id="AMCI01008223">
    <property type="protein sequence ID" value="EJW91379.1"/>
    <property type="molecule type" value="Genomic_DNA"/>
</dbReference>
<reference evidence="5" key="1">
    <citation type="journal article" date="2012" name="PLoS ONE">
        <title>Gene sets for utilization of primary and secondary nutrition supplies in the distal gut of endangered iberian lynx.</title>
        <authorList>
            <person name="Alcaide M."/>
            <person name="Messina E."/>
            <person name="Richter M."/>
            <person name="Bargiela R."/>
            <person name="Peplies J."/>
            <person name="Huws S.A."/>
            <person name="Newbold C.J."/>
            <person name="Golyshin P.N."/>
            <person name="Simon M.A."/>
            <person name="Lopez G."/>
            <person name="Yakimov M.M."/>
            <person name="Ferrer M."/>
        </authorList>
    </citation>
    <scope>NUCLEOTIDE SEQUENCE</scope>
</reference>
<dbReference type="GO" id="GO:0005829">
    <property type="term" value="C:cytosol"/>
    <property type="evidence" value="ECO:0007669"/>
    <property type="project" value="TreeGrafter"/>
</dbReference>
<dbReference type="PANTHER" id="PTHR30231:SF4">
    <property type="entry name" value="PROTEIN NEN2"/>
    <property type="match status" value="1"/>
</dbReference>
<dbReference type="InterPro" id="IPR036397">
    <property type="entry name" value="RNaseH_sf"/>
</dbReference>
<feature type="domain" description="Exonuclease" evidence="4">
    <location>
        <begin position="3"/>
        <end position="51"/>
    </location>
</feature>
<dbReference type="AlphaFoldDB" id="J9FVH1"/>
<keyword evidence="2" id="KW-0378">Hydrolase</keyword>
<protein>
    <submittedName>
        <fullName evidence="5">DNA polymerase III subunit epsilon</fullName>
    </submittedName>
</protein>
<proteinExistence type="predicted"/>
<dbReference type="InterPro" id="IPR012337">
    <property type="entry name" value="RNaseH-like_sf"/>
</dbReference>
<evidence type="ECO:0000313" key="5">
    <source>
        <dbReference type="EMBL" id="EJW91379.1"/>
    </source>
</evidence>
<sequence length="63" mass="7161">IGLTGITDEMLKDAPQLKEALTKFLEFVDGRPLAAHNAEFDIGFIREGCRKWDWSSIPPMWTP</sequence>
<dbReference type="SUPFAM" id="SSF53098">
    <property type="entry name" value="Ribonuclease H-like"/>
    <property type="match status" value="1"/>
</dbReference>
<dbReference type="Pfam" id="PF00929">
    <property type="entry name" value="RNase_T"/>
    <property type="match status" value="1"/>
</dbReference>
<organism evidence="5">
    <name type="scientific">gut metagenome</name>
    <dbReference type="NCBI Taxonomy" id="749906"/>
    <lineage>
        <taxon>unclassified sequences</taxon>
        <taxon>metagenomes</taxon>
        <taxon>organismal metagenomes</taxon>
    </lineage>
</organism>
<evidence type="ECO:0000256" key="3">
    <source>
        <dbReference type="ARBA" id="ARBA00022839"/>
    </source>
</evidence>
<feature type="non-terminal residue" evidence="5">
    <location>
        <position position="1"/>
    </location>
</feature>
<dbReference type="CDD" id="cd06127">
    <property type="entry name" value="DEDDh"/>
    <property type="match status" value="1"/>
</dbReference>
<evidence type="ECO:0000256" key="1">
    <source>
        <dbReference type="ARBA" id="ARBA00022722"/>
    </source>
</evidence>
<gene>
    <name evidence="5" type="ORF">EVA_20513</name>
</gene>
<evidence type="ECO:0000259" key="4">
    <source>
        <dbReference type="Pfam" id="PF00929"/>
    </source>
</evidence>
<dbReference type="GO" id="GO:0003676">
    <property type="term" value="F:nucleic acid binding"/>
    <property type="evidence" value="ECO:0007669"/>
    <property type="project" value="InterPro"/>
</dbReference>
<evidence type="ECO:0000256" key="2">
    <source>
        <dbReference type="ARBA" id="ARBA00022801"/>
    </source>
</evidence>
<keyword evidence="3" id="KW-0269">Exonuclease</keyword>
<dbReference type="PANTHER" id="PTHR30231">
    <property type="entry name" value="DNA POLYMERASE III SUBUNIT EPSILON"/>
    <property type="match status" value="1"/>
</dbReference>